<protein>
    <submittedName>
        <fullName evidence="2">3D (Asp-Asp-Asp) domain-containing protein</fullName>
    </submittedName>
</protein>
<evidence type="ECO:0000313" key="2">
    <source>
        <dbReference type="EMBL" id="SHG31664.1"/>
    </source>
</evidence>
<dbReference type="STRING" id="570519.SAMN04488116_0920"/>
<sequence>MKAIFVIGWIPCFFFLSACEEEGSNFSSYEWFGLEVTASAYNSVSWQTTEENPSVAAWGDTLKPGMKCIAVSRDLLQKGLTHNTMVRLDTFPDTFYVKDKMNRRWRNRIDIYMGTDIKKAREWGKKRLQICYAVVVDTIKTKEDEK</sequence>
<gene>
    <name evidence="2" type="ORF">SAMN04488116_0920</name>
</gene>
<dbReference type="Proteomes" id="UP000184532">
    <property type="component" value="Unassembled WGS sequence"/>
</dbReference>
<dbReference type="RefSeq" id="WP_245812778.1">
    <property type="nucleotide sequence ID" value="NZ_FQWL01000001.1"/>
</dbReference>
<feature type="chain" id="PRO_5012770535" evidence="1">
    <location>
        <begin position="19"/>
        <end position="146"/>
    </location>
</feature>
<dbReference type="PROSITE" id="PS51257">
    <property type="entry name" value="PROKAR_LIPOPROTEIN"/>
    <property type="match status" value="1"/>
</dbReference>
<reference evidence="3" key="1">
    <citation type="submission" date="2016-11" db="EMBL/GenBank/DDBJ databases">
        <authorList>
            <person name="Varghese N."/>
            <person name="Submissions S."/>
        </authorList>
    </citation>
    <scope>NUCLEOTIDE SEQUENCE [LARGE SCALE GENOMIC DNA]</scope>
    <source>
        <strain evidence="3">DSM 22638</strain>
    </source>
</reference>
<name>A0A1M5ITL7_9FLAO</name>
<keyword evidence="3" id="KW-1185">Reference proteome</keyword>
<evidence type="ECO:0000313" key="3">
    <source>
        <dbReference type="Proteomes" id="UP000184532"/>
    </source>
</evidence>
<dbReference type="EMBL" id="FQWL01000001">
    <property type="protein sequence ID" value="SHG31664.1"/>
    <property type="molecule type" value="Genomic_DNA"/>
</dbReference>
<keyword evidence="1" id="KW-0732">Signal</keyword>
<proteinExistence type="predicted"/>
<dbReference type="CDD" id="cd22784">
    <property type="entry name" value="DPBB_MltA_YuiC-like"/>
    <property type="match status" value="1"/>
</dbReference>
<dbReference type="AlphaFoldDB" id="A0A1M5ITL7"/>
<accession>A0A1M5ITL7</accession>
<evidence type="ECO:0000256" key="1">
    <source>
        <dbReference type="SAM" id="SignalP"/>
    </source>
</evidence>
<organism evidence="2 3">
    <name type="scientific">Flagellimonas flava</name>
    <dbReference type="NCBI Taxonomy" id="570519"/>
    <lineage>
        <taxon>Bacteria</taxon>
        <taxon>Pseudomonadati</taxon>
        <taxon>Bacteroidota</taxon>
        <taxon>Flavobacteriia</taxon>
        <taxon>Flavobacteriales</taxon>
        <taxon>Flavobacteriaceae</taxon>
        <taxon>Flagellimonas</taxon>
    </lineage>
</organism>
<feature type="signal peptide" evidence="1">
    <location>
        <begin position="1"/>
        <end position="18"/>
    </location>
</feature>